<evidence type="ECO:0000256" key="2">
    <source>
        <dbReference type="ARBA" id="ARBA00022692"/>
    </source>
</evidence>
<evidence type="ECO:0000313" key="9">
    <source>
        <dbReference type="EMBL" id="KAF0030453.1"/>
    </source>
</evidence>
<feature type="domain" description="TLC" evidence="8">
    <location>
        <begin position="214"/>
        <end position="405"/>
    </location>
</feature>
<evidence type="ECO:0000256" key="3">
    <source>
        <dbReference type="ARBA" id="ARBA00022989"/>
    </source>
</evidence>
<feature type="transmembrane region" description="Helical" evidence="7">
    <location>
        <begin position="347"/>
        <end position="369"/>
    </location>
</feature>
<feature type="transmembrane region" description="Helical" evidence="7">
    <location>
        <begin position="187"/>
        <end position="208"/>
    </location>
</feature>
<comment type="caution">
    <text evidence="9">The sequence shown here is derived from an EMBL/GenBank/DDBJ whole genome shotgun (WGS) entry which is preliminary data.</text>
</comment>
<keyword evidence="3 7" id="KW-1133">Transmembrane helix</keyword>
<dbReference type="GO" id="GO:0016020">
    <property type="term" value="C:membrane"/>
    <property type="evidence" value="ECO:0007669"/>
    <property type="project" value="UniProtKB-SubCell"/>
</dbReference>
<evidence type="ECO:0000256" key="5">
    <source>
        <dbReference type="PROSITE-ProRule" id="PRU00205"/>
    </source>
</evidence>
<dbReference type="EMBL" id="VEVO01000015">
    <property type="protein sequence ID" value="KAF0030453.1"/>
    <property type="molecule type" value="Genomic_DNA"/>
</dbReference>
<evidence type="ECO:0000256" key="1">
    <source>
        <dbReference type="ARBA" id="ARBA00004141"/>
    </source>
</evidence>
<dbReference type="InterPro" id="IPR042512">
    <property type="entry name" value="TLCD5"/>
</dbReference>
<reference evidence="9 10" key="1">
    <citation type="submission" date="2019-06" db="EMBL/GenBank/DDBJ databases">
        <title>Draft genomes of female and male turbot (Scophthalmus maximus).</title>
        <authorList>
            <person name="Xu H."/>
            <person name="Xu X.-W."/>
            <person name="Shao C."/>
            <person name="Chen S."/>
        </authorList>
    </citation>
    <scope>NUCLEOTIDE SEQUENCE [LARGE SCALE GENOMIC DNA]</scope>
    <source>
        <strain evidence="9">Ysfricsl-2016a</strain>
        <tissue evidence="9">Blood</tissue>
    </source>
</reference>
<organism evidence="9 10">
    <name type="scientific">Scophthalmus maximus</name>
    <name type="common">Turbot</name>
    <name type="synonym">Psetta maxima</name>
    <dbReference type="NCBI Taxonomy" id="52904"/>
    <lineage>
        <taxon>Eukaryota</taxon>
        <taxon>Metazoa</taxon>
        <taxon>Chordata</taxon>
        <taxon>Craniata</taxon>
        <taxon>Vertebrata</taxon>
        <taxon>Euteleostomi</taxon>
        <taxon>Actinopterygii</taxon>
        <taxon>Neopterygii</taxon>
        <taxon>Teleostei</taxon>
        <taxon>Neoteleostei</taxon>
        <taxon>Acanthomorphata</taxon>
        <taxon>Carangaria</taxon>
        <taxon>Pleuronectiformes</taxon>
        <taxon>Pleuronectoidei</taxon>
        <taxon>Scophthalmidae</taxon>
        <taxon>Scophthalmus</taxon>
    </lineage>
</organism>
<dbReference type="Pfam" id="PF14941">
    <property type="entry name" value="OAF_N"/>
    <property type="match status" value="1"/>
</dbReference>
<comment type="subcellular location">
    <subcellularLocation>
        <location evidence="1">Membrane</location>
        <topology evidence="1">Multi-pass membrane protein</topology>
    </subcellularLocation>
</comment>
<dbReference type="InterPro" id="IPR053894">
    <property type="entry name" value="OAF_N"/>
</dbReference>
<feature type="region of interest" description="Disordered" evidence="6">
    <location>
        <begin position="408"/>
        <end position="428"/>
    </location>
</feature>
<accession>A0A6A4S7Y4</accession>
<sequence>MFASRGSSAAPVRILARLCALVLVVAAGLGSELRVRVRLADGLVTEEVLEADSEGDSVTLEFKQGDGTLVTFVADFKQEVKIFRALILGELERGQNQYQALCFISRLNRNEIIPSESMARLRQKNPHAIRLAEERRGLEQLTMSAAVNLSRASQLSSHIHNMCSEAREAIYTREADVKHWLDKEAKMALLVVWSLLCLSCWVSFYFILCNVYGSRSCEWNCRLVTLVHGILAVCITGYIGYVDGPWPFTYPGTKNTPLQISAMVVSLGYFIFDMAWCVYFRTEGPVMLAHHTMSILGILLTLWLGESGIEGCAVLFGSEITNPLLQARWFLKQTGHYRSLLGDVVDVLFVLLFVAMRIFVGGAMLYCELISPRPRFFIKCGGVAMYALSWVFMVDIVRFAKRKSKSWHQQQRNQQETLAANGHEGKMD</sequence>
<feature type="compositionally biased region" description="Polar residues" evidence="6">
    <location>
        <begin position="408"/>
        <end position="418"/>
    </location>
</feature>
<evidence type="ECO:0000259" key="8">
    <source>
        <dbReference type="PROSITE" id="PS50922"/>
    </source>
</evidence>
<protein>
    <recommendedName>
        <fullName evidence="8">TLC domain-containing protein</fullName>
    </recommendedName>
</protein>
<keyword evidence="4 5" id="KW-0472">Membrane</keyword>
<feature type="transmembrane region" description="Helical" evidence="7">
    <location>
        <begin position="286"/>
        <end position="305"/>
    </location>
</feature>
<dbReference type="PROSITE" id="PS50922">
    <property type="entry name" value="TLC"/>
    <property type="match status" value="1"/>
</dbReference>
<evidence type="ECO:0000256" key="4">
    <source>
        <dbReference type="ARBA" id="ARBA00023136"/>
    </source>
</evidence>
<feature type="transmembrane region" description="Helical" evidence="7">
    <location>
        <begin position="376"/>
        <end position="397"/>
    </location>
</feature>
<evidence type="ECO:0000256" key="7">
    <source>
        <dbReference type="SAM" id="Phobius"/>
    </source>
</evidence>
<dbReference type="Proteomes" id="UP000438429">
    <property type="component" value="Unassembled WGS sequence"/>
</dbReference>
<evidence type="ECO:0000313" key="10">
    <source>
        <dbReference type="Proteomes" id="UP000438429"/>
    </source>
</evidence>
<dbReference type="AlphaFoldDB" id="A0A6A4S7Y4"/>
<gene>
    <name evidence="9" type="ORF">F2P81_017184</name>
</gene>
<name>A0A6A4S7Y4_SCOMX</name>
<dbReference type="Pfam" id="PF03798">
    <property type="entry name" value="TRAM_LAG1_CLN8"/>
    <property type="match status" value="1"/>
</dbReference>
<dbReference type="SMART" id="SM00724">
    <property type="entry name" value="TLC"/>
    <property type="match status" value="1"/>
</dbReference>
<feature type="transmembrane region" description="Helical" evidence="7">
    <location>
        <begin position="220"/>
        <end position="240"/>
    </location>
</feature>
<dbReference type="PANTHER" id="PTHR31898:SF4">
    <property type="entry name" value="TLC DOMAIN-CONTAINING 5A"/>
    <property type="match status" value="1"/>
</dbReference>
<feature type="transmembrane region" description="Helical" evidence="7">
    <location>
        <begin position="260"/>
        <end position="279"/>
    </location>
</feature>
<proteinExistence type="predicted"/>
<dbReference type="PANTHER" id="PTHR31898">
    <property type="entry name" value="TRANSMEMBRANE PROTEIN 136"/>
    <property type="match status" value="1"/>
</dbReference>
<evidence type="ECO:0000256" key="6">
    <source>
        <dbReference type="SAM" id="MobiDB-lite"/>
    </source>
</evidence>
<dbReference type="InterPro" id="IPR006634">
    <property type="entry name" value="TLC-dom"/>
</dbReference>
<keyword evidence="2 5" id="KW-0812">Transmembrane</keyword>